<evidence type="ECO:0008006" key="8">
    <source>
        <dbReference type="Google" id="ProtNLM"/>
    </source>
</evidence>
<feature type="transmembrane region" description="Helical" evidence="5">
    <location>
        <begin position="321"/>
        <end position="342"/>
    </location>
</feature>
<dbReference type="InterPro" id="IPR036259">
    <property type="entry name" value="MFS_trans_sf"/>
</dbReference>
<evidence type="ECO:0000256" key="5">
    <source>
        <dbReference type="SAM" id="Phobius"/>
    </source>
</evidence>
<feature type="transmembrane region" description="Helical" evidence="5">
    <location>
        <begin position="205"/>
        <end position="228"/>
    </location>
</feature>
<dbReference type="Gene3D" id="1.20.1250.20">
    <property type="entry name" value="MFS general substrate transporter like domains"/>
    <property type="match status" value="2"/>
</dbReference>
<dbReference type="AlphaFoldDB" id="T1L4Q0"/>
<dbReference type="GO" id="GO:0022857">
    <property type="term" value="F:transmembrane transporter activity"/>
    <property type="evidence" value="ECO:0007669"/>
    <property type="project" value="InterPro"/>
</dbReference>
<dbReference type="EMBL" id="CAEY01001160">
    <property type="status" value="NOT_ANNOTATED_CDS"/>
    <property type="molecule type" value="Genomic_DNA"/>
</dbReference>
<feature type="transmembrane region" description="Helical" evidence="5">
    <location>
        <begin position="410"/>
        <end position="431"/>
    </location>
</feature>
<dbReference type="OrthoDB" id="6365769at2759"/>
<keyword evidence="3 5" id="KW-0472">Membrane</keyword>
<protein>
    <recommendedName>
        <fullName evidence="8">Major facilitator superfamily (MFS) profile domain-containing protein</fullName>
    </recommendedName>
</protein>
<keyword evidence="2 5" id="KW-1133">Transmembrane helix</keyword>
<gene>
    <name evidence="6" type="primary">107370288</name>
</gene>
<dbReference type="eggNOG" id="ENOG502R5UW">
    <property type="taxonomic scope" value="Eukaryota"/>
</dbReference>
<feature type="compositionally biased region" description="Basic and acidic residues" evidence="4">
    <location>
        <begin position="243"/>
        <end position="257"/>
    </location>
</feature>
<dbReference type="Proteomes" id="UP000015104">
    <property type="component" value="Unassembled WGS sequence"/>
</dbReference>
<organism evidence="6 7">
    <name type="scientific">Tetranychus urticae</name>
    <name type="common">Two-spotted spider mite</name>
    <dbReference type="NCBI Taxonomy" id="32264"/>
    <lineage>
        <taxon>Eukaryota</taxon>
        <taxon>Metazoa</taxon>
        <taxon>Ecdysozoa</taxon>
        <taxon>Arthropoda</taxon>
        <taxon>Chelicerata</taxon>
        <taxon>Arachnida</taxon>
        <taxon>Acari</taxon>
        <taxon>Acariformes</taxon>
        <taxon>Trombidiformes</taxon>
        <taxon>Prostigmata</taxon>
        <taxon>Eleutherengona</taxon>
        <taxon>Raphignathae</taxon>
        <taxon>Tetranychoidea</taxon>
        <taxon>Tetranychidae</taxon>
        <taxon>Tetranychus</taxon>
    </lineage>
</organism>
<dbReference type="PANTHER" id="PTHR23121:SF9">
    <property type="entry name" value="SODIUM-DEPENDENT GLUCOSE TRANSPORTER 1"/>
    <property type="match status" value="1"/>
</dbReference>
<evidence type="ECO:0000313" key="6">
    <source>
        <dbReference type="EnsemblMetazoa" id="tetur40g00020.1"/>
    </source>
</evidence>
<dbReference type="KEGG" id="tut:107370288"/>
<feature type="transmembrane region" description="Helical" evidence="5">
    <location>
        <begin position="374"/>
        <end position="398"/>
    </location>
</feature>
<evidence type="ECO:0000313" key="7">
    <source>
        <dbReference type="Proteomes" id="UP000015104"/>
    </source>
</evidence>
<accession>T1L4Q0</accession>
<dbReference type="OMA" id="LYPWIIS"/>
<name>T1L4Q0_TETUR</name>
<reference evidence="7" key="1">
    <citation type="submission" date="2011-08" db="EMBL/GenBank/DDBJ databases">
        <authorList>
            <person name="Rombauts S."/>
        </authorList>
    </citation>
    <scope>NUCLEOTIDE SEQUENCE</scope>
    <source>
        <strain evidence="7">London</strain>
    </source>
</reference>
<feature type="transmembrane region" description="Helical" evidence="5">
    <location>
        <begin position="61"/>
        <end position="78"/>
    </location>
</feature>
<sequence length="484" mass="53456">MASLLDEIKANKVKFSRTCLVYFAFLGVGCGISITGPTLLDLQIAVNSTLSETSRIIQGRSVGYALGSIIAGFLMEAFNEQLVMGVAALINGIALSITAWNRTLWGIVITMFVNGLSMSHVDTGSNVCILRYWGRSSGSFLQILHFMFTTGGLIAPLLAKPFLLERPEEDEPMESTSNTSLSTTLNMTLANVTKEYSPDDVLVQWPFTVIGLIFIVASIGFMVFYFFVPYETNNNNSANCDGQKTERNGSRGDADKGETMKLDRVQSSGYEYNFDFKVKMLIIAIISVFTHIYFGIVISFANLLPTFAVKSALAMTKGEAASLMTVFWTTTTLYRIPVIFLANYISNTALILIHVIIMVMSTVCLTFLGEKYVWAIYLFTGTMGIGIGPVFAGVLGYLQQYFEVTGRITSLFIVSACIGEFLYPWIISRFLEAHPSVFLYVMSICSVIDLIAFIAAYLLCNIVVKKYTASQPTKVITNQSEQKF</sequence>
<dbReference type="HOGENOM" id="CLU_028923_2_1_1"/>
<feature type="transmembrane region" description="Helical" evidence="5">
    <location>
        <begin position="20"/>
        <end position="40"/>
    </location>
</feature>
<evidence type="ECO:0000256" key="2">
    <source>
        <dbReference type="ARBA" id="ARBA00022989"/>
    </source>
</evidence>
<feature type="transmembrane region" description="Helical" evidence="5">
    <location>
        <begin position="280"/>
        <end position="301"/>
    </location>
</feature>
<feature type="transmembrane region" description="Helical" evidence="5">
    <location>
        <begin position="140"/>
        <end position="159"/>
    </location>
</feature>
<feature type="transmembrane region" description="Helical" evidence="5">
    <location>
        <begin position="349"/>
        <end position="368"/>
    </location>
</feature>
<dbReference type="Pfam" id="PF07690">
    <property type="entry name" value="MFS_1"/>
    <property type="match status" value="1"/>
</dbReference>
<feature type="transmembrane region" description="Helical" evidence="5">
    <location>
        <begin position="84"/>
        <end position="101"/>
    </location>
</feature>
<keyword evidence="7" id="KW-1185">Reference proteome</keyword>
<evidence type="ECO:0000256" key="1">
    <source>
        <dbReference type="ARBA" id="ARBA00022692"/>
    </source>
</evidence>
<proteinExistence type="predicted"/>
<dbReference type="PANTHER" id="PTHR23121">
    <property type="entry name" value="SODIUM-DEPENDENT GLUCOSE TRANSPORTER 1"/>
    <property type="match status" value="1"/>
</dbReference>
<dbReference type="EnsemblMetazoa" id="tetur40g00020.1">
    <property type="protein sequence ID" value="tetur40g00020.1"/>
    <property type="gene ID" value="tetur40g00020"/>
</dbReference>
<evidence type="ECO:0000256" key="4">
    <source>
        <dbReference type="SAM" id="MobiDB-lite"/>
    </source>
</evidence>
<evidence type="ECO:0000256" key="3">
    <source>
        <dbReference type="ARBA" id="ARBA00023136"/>
    </source>
</evidence>
<reference evidence="6" key="2">
    <citation type="submission" date="2015-06" db="UniProtKB">
        <authorList>
            <consortium name="EnsemblMetazoa"/>
        </authorList>
    </citation>
    <scope>IDENTIFICATION</scope>
</reference>
<feature type="region of interest" description="Disordered" evidence="4">
    <location>
        <begin position="237"/>
        <end position="257"/>
    </location>
</feature>
<feature type="transmembrane region" description="Helical" evidence="5">
    <location>
        <begin position="437"/>
        <end position="464"/>
    </location>
</feature>
<dbReference type="SUPFAM" id="SSF103473">
    <property type="entry name" value="MFS general substrate transporter"/>
    <property type="match status" value="1"/>
</dbReference>
<dbReference type="InterPro" id="IPR011701">
    <property type="entry name" value="MFS"/>
</dbReference>
<keyword evidence="1 5" id="KW-0812">Transmembrane</keyword>